<reference evidence="2" key="1">
    <citation type="submission" date="2016-10" db="EMBL/GenBank/DDBJ databases">
        <authorList>
            <person name="Varghese N."/>
            <person name="Submissions S."/>
        </authorList>
    </citation>
    <scope>NUCLEOTIDE SEQUENCE [LARGE SCALE GENOMIC DNA]</scope>
    <source>
        <strain evidence="2">CGMCC 4.7042</strain>
    </source>
</reference>
<name>A0A1H0ALJ0_9ACTN</name>
<dbReference type="EMBL" id="FNHI01000024">
    <property type="protein sequence ID" value="SDN34174.1"/>
    <property type="molecule type" value="Genomic_DNA"/>
</dbReference>
<evidence type="ECO:0000313" key="2">
    <source>
        <dbReference type="Proteomes" id="UP000199063"/>
    </source>
</evidence>
<sequence length="123" mass="12501">MRPARLSVVTAVAAVSALTAVTGCAEKSDAKGGSGAIAVTAKDDSCEVSVKEFPAGHVRLDTDVARGFVPVRRSLAADDLNEYIQHVGSALYAIPPGVRGQGRLVGPGAVLVSGRDLLCSATI</sequence>
<proteinExistence type="predicted"/>
<organism evidence="1 2">
    <name type="scientific">Streptomyces wuyuanensis</name>
    <dbReference type="NCBI Taxonomy" id="1196353"/>
    <lineage>
        <taxon>Bacteria</taxon>
        <taxon>Bacillati</taxon>
        <taxon>Actinomycetota</taxon>
        <taxon>Actinomycetes</taxon>
        <taxon>Kitasatosporales</taxon>
        <taxon>Streptomycetaceae</taxon>
        <taxon>Streptomyces</taxon>
    </lineage>
</organism>
<protein>
    <submittedName>
        <fullName evidence="1">Dyp-type peroxidase family protein</fullName>
    </submittedName>
</protein>
<keyword evidence="1" id="KW-0560">Oxidoreductase</keyword>
<dbReference type="Proteomes" id="UP000199063">
    <property type="component" value="Unassembled WGS sequence"/>
</dbReference>
<dbReference type="AlphaFoldDB" id="A0A1H0ALJ0"/>
<dbReference type="STRING" id="1196353.SAMN05444921_124115"/>
<evidence type="ECO:0000313" key="1">
    <source>
        <dbReference type="EMBL" id="SDN34174.1"/>
    </source>
</evidence>
<gene>
    <name evidence="1" type="ORF">SAMN05444921_124115</name>
</gene>
<accession>A0A1H0ALJ0</accession>
<keyword evidence="2" id="KW-1185">Reference proteome</keyword>
<keyword evidence="1" id="KW-0575">Peroxidase</keyword>
<dbReference type="PROSITE" id="PS51257">
    <property type="entry name" value="PROKAR_LIPOPROTEIN"/>
    <property type="match status" value="1"/>
</dbReference>
<dbReference type="GO" id="GO:0004601">
    <property type="term" value="F:peroxidase activity"/>
    <property type="evidence" value="ECO:0007669"/>
    <property type="project" value="UniProtKB-KW"/>
</dbReference>